<dbReference type="AlphaFoldDB" id="A0A8J2KKK8"/>
<sequence>MVPPPNFPLIEVEFPDFSKWKELEEEFKSQKKQLQAFQAWQEKIEFVLEQNGIILSDSSQPGSPNFKNDSSTEGMKIISITSLSRGSSLKSIVVEDAYATGETIIPHNPTSLNLNESDNDIEIGMSNGVNFRPTSTVGRKHVEDIQGDMNDTGVSVEPHKSTKLHVELPPVDYPNLIEEETEPITESNIGINVQIPGRATRCLRSNSNDRRLDRISISASQKSAIAITNNNSNKSQSFCIVENEPTNVMKEQRKTRYAKDQEEALNHIEEVMSNGKRVFKCKLCSHVNSKDTSVLTHIRMSHIGSERKYPCAYCSYRFKKATHLQQHVLLKHPGQPPCEVPSSLNIVLRREDDTFNIVKSGKRDKSLTSKRNHSIAFSPKSNTRTNGSLTRTQEDLEREIRSSYEIFRDNSVNSYLCIACGFLFDEEAMIRQHIIQTHKCAFCPEIFTSSSQLESHMSFCSTAGTSSSKRVYSLPSSHAITVGPSIQDADSDPPKRRQYSFPEEVRLEVDKYVSNIQNPRPPYICNICHLIIKSTRQSARIHYTSKRILVIIAVSQTLADNFPVVFQPELDNINIDEFLRDNVAMEKQVQCVLHDGPCDAVGRWIKPRVAAAFMGECPMCTPQQTVNIRKIMEYMQTNRPIEYRMAIMQFLLKSGVKAMRS</sequence>
<accession>A0A8J2KKK8</accession>
<keyword evidence="1" id="KW-0479">Metal-binding</keyword>
<keyword evidence="1" id="KW-0863">Zinc-finger</keyword>
<reference evidence="4" key="1">
    <citation type="submission" date="2021-06" db="EMBL/GenBank/DDBJ databases">
        <authorList>
            <person name="Hodson N. C."/>
            <person name="Mongue J. A."/>
            <person name="Jaron S. K."/>
        </authorList>
    </citation>
    <scope>NUCLEOTIDE SEQUENCE</scope>
</reference>
<keyword evidence="1" id="KW-0862">Zinc</keyword>
<comment type="caution">
    <text evidence="4">The sequence shown here is derived from an EMBL/GenBank/DDBJ whole genome shotgun (WGS) entry which is preliminary data.</text>
</comment>
<feature type="domain" description="C2H2-type" evidence="3">
    <location>
        <begin position="309"/>
        <end position="337"/>
    </location>
</feature>
<organism evidence="4 5">
    <name type="scientific">Allacma fusca</name>
    <dbReference type="NCBI Taxonomy" id="39272"/>
    <lineage>
        <taxon>Eukaryota</taxon>
        <taxon>Metazoa</taxon>
        <taxon>Ecdysozoa</taxon>
        <taxon>Arthropoda</taxon>
        <taxon>Hexapoda</taxon>
        <taxon>Collembola</taxon>
        <taxon>Symphypleona</taxon>
        <taxon>Sminthuridae</taxon>
        <taxon>Allacma</taxon>
    </lineage>
</organism>
<feature type="region of interest" description="Disordered" evidence="2">
    <location>
        <begin position="362"/>
        <end position="394"/>
    </location>
</feature>
<feature type="domain" description="C2H2-type" evidence="3">
    <location>
        <begin position="279"/>
        <end position="307"/>
    </location>
</feature>
<feature type="compositionally biased region" description="Polar residues" evidence="2">
    <location>
        <begin position="379"/>
        <end position="391"/>
    </location>
</feature>
<evidence type="ECO:0000259" key="3">
    <source>
        <dbReference type="PROSITE" id="PS50157"/>
    </source>
</evidence>
<dbReference type="EMBL" id="CAJVCH010429993">
    <property type="protein sequence ID" value="CAG7818783.1"/>
    <property type="molecule type" value="Genomic_DNA"/>
</dbReference>
<dbReference type="PROSITE" id="PS50157">
    <property type="entry name" value="ZINC_FINGER_C2H2_2"/>
    <property type="match status" value="2"/>
</dbReference>
<dbReference type="GO" id="GO:0008270">
    <property type="term" value="F:zinc ion binding"/>
    <property type="evidence" value="ECO:0007669"/>
    <property type="project" value="UniProtKB-KW"/>
</dbReference>
<dbReference type="Pfam" id="PF03392">
    <property type="entry name" value="OS-D"/>
    <property type="match status" value="1"/>
</dbReference>
<dbReference type="PANTHER" id="PTHR11257">
    <property type="entry name" value="CHEMOSENSORY PROTEIN-RELATED"/>
    <property type="match status" value="1"/>
</dbReference>
<evidence type="ECO:0000256" key="1">
    <source>
        <dbReference type="PROSITE-ProRule" id="PRU00042"/>
    </source>
</evidence>
<dbReference type="InterPro" id="IPR005055">
    <property type="entry name" value="A10/PebIII"/>
</dbReference>
<dbReference type="SMART" id="SM00355">
    <property type="entry name" value="ZnF_C2H2"/>
    <property type="match status" value="4"/>
</dbReference>
<dbReference type="Proteomes" id="UP000708208">
    <property type="component" value="Unassembled WGS sequence"/>
</dbReference>
<dbReference type="PROSITE" id="PS00028">
    <property type="entry name" value="ZINC_FINGER_C2H2_1"/>
    <property type="match status" value="2"/>
</dbReference>
<name>A0A8J2KKK8_9HEXA</name>
<evidence type="ECO:0000313" key="5">
    <source>
        <dbReference type="Proteomes" id="UP000708208"/>
    </source>
</evidence>
<dbReference type="PANTHER" id="PTHR11257:SF11">
    <property type="entry name" value="CHEMOSENSORY PROTEIN 17"/>
    <property type="match status" value="1"/>
</dbReference>
<evidence type="ECO:0000313" key="4">
    <source>
        <dbReference type="EMBL" id="CAG7818783.1"/>
    </source>
</evidence>
<gene>
    <name evidence="4" type="ORF">AFUS01_LOCUS29264</name>
</gene>
<protein>
    <recommendedName>
        <fullName evidence="3">C2H2-type domain-containing protein</fullName>
    </recommendedName>
</protein>
<dbReference type="InterPro" id="IPR013087">
    <property type="entry name" value="Znf_C2H2_type"/>
</dbReference>
<evidence type="ECO:0000256" key="2">
    <source>
        <dbReference type="SAM" id="MobiDB-lite"/>
    </source>
</evidence>
<proteinExistence type="predicted"/>
<keyword evidence="5" id="KW-1185">Reference proteome</keyword>
<dbReference type="OrthoDB" id="6355718at2759"/>